<evidence type="ECO:0000259" key="5">
    <source>
        <dbReference type="SMART" id="SM00533"/>
    </source>
</evidence>
<evidence type="ECO:0000256" key="2">
    <source>
        <dbReference type="ARBA" id="ARBA00022840"/>
    </source>
</evidence>
<dbReference type="InterPro" id="IPR007696">
    <property type="entry name" value="DNA_mismatch_repair_MutS_core"/>
</dbReference>
<sequence length="492" mass="56389">MKDIGLNHVLDQLRIMTPYGREQLQAVKPYSIDRLSNLKRVLEDQELMISSLSASPQIYDHIEREFCRIKDIKGSIKRCKNQGVLDDIELFEIKLFAIYGENIRKHYESLDLSIEDVCFQDLEPVIDLLDPEKKRFATFSIYDAYSDELKKAREKKRDIEKLLYNENDSERSEELKQERSKLVEEEEQLEGEIRIHLSQQLQQYGERLEENVISIGLLDLYTAKARLAIEKGCSKPLFQEGIQLEMVRGRHPYIEDLLQEEGKTITPINIDLKAGTNAITGPNMGGKSVTLRTIALNALLAHMGFFVFADTLRLSCFDFIHLLADHLESIKGGLSTFGGEIVKFNEYMKDIKRSRGLVLIDEFASGTNPYEGKLLVKSLMEYLQRFNTISVFITHFDGVVGAGVNHYRVIGLKHVNFNELIDQGNNDSKYRLKLIQSLMDYRLEPVENEENVPKDGLNIATLLGLDSEIIEIAKAHYLKEVQFCGKETEKDA</sequence>
<keyword evidence="7" id="KW-0540">Nuclease</keyword>
<feature type="coiled-coil region" evidence="4">
    <location>
        <begin position="142"/>
        <end position="195"/>
    </location>
</feature>
<keyword evidence="2" id="KW-0067">ATP-binding</keyword>
<dbReference type="InterPro" id="IPR027417">
    <property type="entry name" value="P-loop_NTPase"/>
</dbReference>
<evidence type="ECO:0000256" key="4">
    <source>
        <dbReference type="SAM" id="Coils"/>
    </source>
</evidence>
<dbReference type="SMART" id="SM00534">
    <property type="entry name" value="MUTSac"/>
    <property type="match status" value="1"/>
</dbReference>
<dbReference type="PANTHER" id="PTHR11361">
    <property type="entry name" value="DNA MISMATCH REPAIR PROTEIN MUTS FAMILY MEMBER"/>
    <property type="match status" value="1"/>
</dbReference>
<dbReference type="EMBL" id="JAFBEE010000029">
    <property type="protein sequence ID" value="MBM7616257.1"/>
    <property type="molecule type" value="Genomic_DNA"/>
</dbReference>
<evidence type="ECO:0000313" key="7">
    <source>
        <dbReference type="EMBL" id="MBM7616257.1"/>
    </source>
</evidence>
<evidence type="ECO:0000259" key="6">
    <source>
        <dbReference type="SMART" id="SM00534"/>
    </source>
</evidence>
<protein>
    <submittedName>
        <fullName evidence="7">DsDNA-specific endonuclease/ATPase MutS2</fullName>
    </submittedName>
</protein>
<dbReference type="PANTHER" id="PTHR11361:SF14">
    <property type="entry name" value="DNA MISMATCH REPAIR PROTEIN MUTS, TYPE 2"/>
    <property type="match status" value="1"/>
</dbReference>
<dbReference type="SMART" id="SM00533">
    <property type="entry name" value="MUTSd"/>
    <property type="match status" value="1"/>
</dbReference>
<keyword evidence="7" id="KW-0255">Endonuclease</keyword>
<feature type="domain" description="DNA mismatch repair protein MutS core" evidence="5">
    <location>
        <begin position="1"/>
        <end position="257"/>
    </location>
</feature>
<dbReference type="InterPro" id="IPR045076">
    <property type="entry name" value="MutS"/>
</dbReference>
<dbReference type="Proteomes" id="UP001314796">
    <property type="component" value="Unassembled WGS sequence"/>
</dbReference>
<keyword evidence="4" id="KW-0175">Coiled coil</keyword>
<dbReference type="InterPro" id="IPR036187">
    <property type="entry name" value="DNA_mismatch_repair_MutS_sf"/>
</dbReference>
<evidence type="ECO:0000256" key="1">
    <source>
        <dbReference type="ARBA" id="ARBA00022741"/>
    </source>
</evidence>
<evidence type="ECO:0000256" key="3">
    <source>
        <dbReference type="ARBA" id="ARBA00023125"/>
    </source>
</evidence>
<keyword evidence="8" id="KW-1185">Reference proteome</keyword>
<evidence type="ECO:0000313" key="8">
    <source>
        <dbReference type="Proteomes" id="UP001314796"/>
    </source>
</evidence>
<dbReference type="RefSeq" id="WP_204404290.1">
    <property type="nucleotide sequence ID" value="NZ_JAFBEE010000029.1"/>
</dbReference>
<feature type="domain" description="DNA mismatch repair proteins mutS family" evidence="6">
    <location>
        <begin position="274"/>
        <end position="478"/>
    </location>
</feature>
<organism evidence="7 8">
    <name type="scientific">Alkaliphilus hydrothermalis</name>
    <dbReference type="NCBI Taxonomy" id="1482730"/>
    <lineage>
        <taxon>Bacteria</taxon>
        <taxon>Bacillati</taxon>
        <taxon>Bacillota</taxon>
        <taxon>Clostridia</taxon>
        <taxon>Peptostreptococcales</taxon>
        <taxon>Natronincolaceae</taxon>
        <taxon>Alkaliphilus</taxon>
    </lineage>
</organism>
<dbReference type="SUPFAM" id="SSF52540">
    <property type="entry name" value="P-loop containing nucleoside triphosphate hydrolases"/>
    <property type="match status" value="1"/>
</dbReference>
<dbReference type="GO" id="GO:0004519">
    <property type="term" value="F:endonuclease activity"/>
    <property type="evidence" value="ECO:0007669"/>
    <property type="project" value="UniProtKB-KW"/>
</dbReference>
<dbReference type="SUPFAM" id="SSF48334">
    <property type="entry name" value="DNA repair protein MutS, domain III"/>
    <property type="match status" value="1"/>
</dbReference>
<dbReference type="InterPro" id="IPR000432">
    <property type="entry name" value="DNA_mismatch_repair_MutS_C"/>
</dbReference>
<keyword evidence="7" id="KW-0378">Hydrolase</keyword>
<accession>A0ABS2NTS0</accession>
<keyword evidence="3" id="KW-0238">DNA-binding</keyword>
<dbReference type="Gene3D" id="3.40.50.300">
    <property type="entry name" value="P-loop containing nucleotide triphosphate hydrolases"/>
    <property type="match status" value="1"/>
</dbReference>
<keyword evidence="1" id="KW-0547">Nucleotide-binding</keyword>
<reference evidence="7 8" key="1">
    <citation type="submission" date="2021-01" db="EMBL/GenBank/DDBJ databases">
        <title>Genomic Encyclopedia of Type Strains, Phase IV (KMG-IV): sequencing the most valuable type-strain genomes for metagenomic binning, comparative biology and taxonomic classification.</title>
        <authorList>
            <person name="Goeker M."/>
        </authorList>
    </citation>
    <scope>NUCLEOTIDE SEQUENCE [LARGE SCALE GENOMIC DNA]</scope>
    <source>
        <strain evidence="7 8">DSM 25890</strain>
    </source>
</reference>
<comment type="caution">
    <text evidence="7">The sequence shown here is derived from an EMBL/GenBank/DDBJ whole genome shotgun (WGS) entry which is preliminary data.</text>
</comment>
<gene>
    <name evidence="7" type="ORF">JOC73_002839</name>
</gene>
<name>A0ABS2NTS0_9FIRM</name>
<dbReference type="Pfam" id="PF00488">
    <property type="entry name" value="MutS_V"/>
    <property type="match status" value="1"/>
</dbReference>
<proteinExistence type="predicted"/>